<name>A0ABD2NVW4_9CUCU</name>
<evidence type="ECO:0000256" key="3">
    <source>
        <dbReference type="ARBA" id="ARBA00022692"/>
    </source>
</evidence>
<evidence type="ECO:0000256" key="2">
    <source>
        <dbReference type="ARBA" id="ARBA00010131"/>
    </source>
</evidence>
<dbReference type="AlphaFoldDB" id="A0ABD2NVW4"/>
<dbReference type="PANTHER" id="PTHR33966:SF1">
    <property type="entry name" value="PROTEIN ODR-4 HOMOLOG"/>
    <property type="match status" value="1"/>
</dbReference>
<dbReference type="GO" id="GO:0016020">
    <property type="term" value="C:membrane"/>
    <property type="evidence" value="ECO:0007669"/>
    <property type="project" value="UniProtKB-SubCell"/>
</dbReference>
<evidence type="ECO:0000256" key="4">
    <source>
        <dbReference type="ARBA" id="ARBA00022989"/>
    </source>
</evidence>
<evidence type="ECO:0000256" key="6">
    <source>
        <dbReference type="SAM" id="Phobius"/>
    </source>
</evidence>
<keyword evidence="8" id="KW-1185">Reference proteome</keyword>
<reference evidence="7 8" key="1">
    <citation type="journal article" date="2021" name="BMC Biol.">
        <title>Horizontally acquired antibacterial genes associated with adaptive radiation of ladybird beetles.</title>
        <authorList>
            <person name="Li H.S."/>
            <person name="Tang X.F."/>
            <person name="Huang Y.H."/>
            <person name="Xu Z.Y."/>
            <person name="Chen M.L."/>
            <person name="Du X.Y."/>
            <person name="Qiu B.Y."/>
            <person name="Chen P.T."/>
            <person name="Zhang W."/>
            <person name="Slipinski A."/>
            <person name="Escalona H.E."/>
            <person name="Waterhouse R.M."/>
            <person name="Zwick A."/>
            <person name="Pang H."/>
        </authorList>
    </citation>
    <scope>NUCLEOTIDE SEQUENCE [LARGE SCALE GENOMIC DNA]</scope>
    <source>
        <strain evidence="7">SYSU2018</strain>
    </source>
</reference>
<dbReference type="Proteomes" id="UP001516400">
    <property type="component" value="Unassembled WGS sequence"/>
</dbReference>
<evidence type="ECO:0000313" key="7">
    <source>
        <dbReference type="EMBL" id="KAL3282871.1"/>
    </source>
</evidence>
<keyword evidence="5 6" id="KW-0472">Membrane</keyword>
<dbReference type="EMBL" id="JABFTP020000144">
    <property type="protein sequence ID" value="KAL3282871.1"/>
    <property type="molecule type" value="Genomic_DNA"/>
</dbReference>
<dbReference type="PANTHER" id="PTHR33966">
    <property type="entry name" value="PROTEIN ODR-4 HOMOLOG"/>
    <property type="match status" value="1"/>
</dbReference>
<keyword evidence="4 6" id="KW-1133">Transmembrane helix</keyword>
<evidence type="ECO:0000313" key="8">
    <source>
        <dbReference type="Proteomes" id="UP001516400"/>
    </source>
</evidence>
<dbReference type="InterPro" id="IPR029454">
    <property type="entry name" value="ODR-4-like"/>
</dbReference>
<evidence type="ECO:0000256" key="1">
    <source>
        <dbReference type="ARBA" id="ARBA00004370"/>
    </source>
</evidence>
<comment type="caution">
    <text evidence="7">The sequence shown here is derived from an EMBL/GenBank/DDBJ whole genome shotgun (WGS) entry which is preliminary data.</text>
</comment>
<gene>
    <name evidence="7" type="ORF">HHI36_006030</name>
</gene>
<protein>
    <recommendedName>
        <fullName evidence="9">Protein odr-4 homolog</fullName>
    </recommendedName>
</protein>
<comment type="subcellular location">
    <subcellularLocation>
        <location evidence="1">Membrane</location>
    </subcellularLocation>
</comment>
<dbReference type="Pfam" id="PF14778">
    <property type="entry name" value="ODR4-like"/>
    <property type="match status" value="1"/>
</dbReference>
<evidence type="ECO:0000256" key="5">
    <source>
        <dbReference type="ARBA" id="ARBA00023136"/>
    </source>
</evidence>
<keyword evidence="3 6" id="KW-0812">Transmembrane</keyword>
<accession>A0ABD2NVW4</accession>
<proteinExistence type="inferred from homology"/>
<organism evidence="7 8">
    <name type="scientific">Cryptolaemus montrouzieri</name>
    <dbReference type="NCBI Taxonomy" id="559131"/>
    <lineage>
        <taxon>Eukaryota</taxon>
        <taxon>Metazoa</taxon>
        <taxon>Ecdysozoa</taxon>
        <taxon>Arthropoda</taxon>
        <taxon>Hexapoda</taxon>
        <taxon>Insecta</taxon>
        <taxon>Pterygota</taxon>
        <taxon>Neoptera</taxon>
        <taxon>Endopterygota</taxon>
        <taxon>Coleoptera</taxon>
        <taxon>Polyphaga</taxon>
        <taxon>Cucujiformia</taxon>
        <taxon>Coccinelloidea</taxon>
        <taxon>Coccinellidae</taxon>
        <taxon>Scymninae</taxon>
        <taxon>Scymnini</taxon>
        <taxon>Cryptolaemus</taxon>
    </lineage>
</organism>
<feature type="transmembrane region" description="Helical" evidence="6">
    <location>
        <begin position="413"/>
        <end position="436"/>
    </location>
</feature>
<evidence type="ECO:0008006" key="9">
    <source>
        <dbReference type="Google" id="ProtNLM"/>
    </source>
</evidence>
<sequence length="439" mass="49549">MVRTIQASVDILKYIEKIDTSASLAIGLIFGQTCGNRDYIVHMAKTSILPPLKLRTLSDVNDLWLADHAKQATRMLPGGMFVIGVFLVTDTDILAASFPVHLKSLLSQLNKTLSAEYLYGNTDNNEKIILNYCLKTKSIKCKSFEVATSSVKPAEIKFTEDRNKWIKLECRYELDETYFLENNNHEVDLKKHMNIILKDVNNNLKSSVILYDGEVKNEDEILDSFSKKKKILRSSKISYTDSEHDCKPITVTILQSCNEKFTDISIKSTDNQIKIVGQIVSNVWLNPAISFKIATASIVQDIMRSLSTRLEMHWDSLIEEEHKEDSNSIHEPPRRVMITLPQSGITVSDYLFPGEGAEEAKNSVEEILDIKLDGQSDVIQDVEGSIDITNYGGNISQIAEGKVTKEEKEHNRMLFIIGSVFAFIVLIISVLVHILIKYL</sequence>
<comment type="similarity">
    <text evidence="2">Belongs to the ODR-4 family.</text>
</comment>